<evidence type="ECO:0000256" key="2">
    <source>
        <dbReference type="SAM" id="Phobius"/>
    </source>
</evidence>
<feature type="compositionally biased region" description="Basic residues" evidence="1">
    <location>
        <begin position="703"/>
        <end position="714"/>
    </location>
</feature>
<name>A0AAV1S5K1_9ROSI</name>
<keyword evidence="5" id="KW-1185">Reference proteome</keyword>
<dbReference type="NCBIfam" id="TIGR01640">
    <property type="entry name" value="F_box_assoc_1"/>
    <property type="match status" value="1"/>
</dbReference>
<feature type="domain" description="F-box" evidence="3">
    <location>
        <begin position="236"/>
        <end position="283"/>
    </location>
</feature>
<evidence type="ECO:0000313" key="4">
    <source>
        <dbReference type="EMBL" id="CAK7345811.1"/>
    </source>
</evidence>
<feature type="compositionally biased region" description="Basic and acidic residues" evidence="1">
    <location>
        <begin position="736"/>
        <end position="746"/>
    </location>
</feature>
<dbReference type="PANTHER" id="PTHR31672:SF13">
    <property type="entry name" value="F-BOX PROTEIN CPR30-LIKE"/>
    <property type="match status" value="1"/>
</dbReference>
<dbReference type="InterPro" id="IPR050796">
    <property type="entry name" value="SCF_F-box_component"/>
</dbReference>
<dbReference type="Pfam" id="PF07734">
    <property type="entry name" value="FBA_1"/>
    <property type="match status" value="1"/>
</dbReference>
<dbReference type="InterPro" id="IPR036047">
    <property type="entry name" value="F-box-like_dom_sf"/>
</dbReference>
<dbReference type="Gene3D" id="1.20.1280.50">
    <property type="match status" value="1"/>
</dbReference>
<dbReference type="Pfam" id="PF00646">
    <property type="entry name" value="F-box"/>
    <property type="match status" value="1"/>
</dbReference>
<feature type="transmembrane region" description="Helical" evidence="2">
    <location>
        <begin position="180"/>
        <end position="200"/>
    </location>
</feature>
<feature type="compositionally biased region" description="Basic and acidic residues" evidence="1">
    <location>
        <begin position="630"/>
        <end position="647"/>
    </location>
</feature>
<gene>
    <name evidence="4" type="ORF">DCAF_LOCUS18473</name>
</gene>
<keyword evidence="2" id="KW-1133">Transmembrane helix</keyword>
<dbReference type="SMART" id="SM00256">
    <property type="entry name" value="FBOX"/>
    <property type="match status" value="1"/>
</dbReference>
<protein>
    <recommendedName>
        <fullName evidence="3">F-box domain-containing protein</fullName>
    </recommendedName>
</protein>
<dbReference type="CDD" id="cd22157">
    <property type="entry name" value="F-box_AtFBW1-like"/>
    <property type="match status" value="1"/>
</dbReference>
<evidence type="ECO:0000259" key="3">
    <source>
        <dbReference type="PROSITE" id="PS50181"/>
    </source>
</evidence>
<evidence type="ECO:0000256" key="1">
    <source>
        <dbReference type="SAM" id="MobiDB-lite"/>
    </source>
</evidence>
<dbReference type="Proteomes" id="UP001314170">
    <property type="component" value="Unassembled WGS sequence"/>
</dbReference>
<keyword evidence="2" id="KW-0472">Membrane</keyword>
<dbReference type="PROSITE" id="PS50181">
    <property type="entry name" value="FBOX"/>
    <property type="match status" value="1"/>
</dbReference>
<dbReference type="PANTHER" id="PTHR31672">
    <property type="entry name" value="BNACNNG10540D PROTEIN"/>
    <property type="match status" value="1"/>
</dbReference>
<proteinExistence type="predicted"/>
<dbReference type="EMBL" id="CAWUPB010001168">
    <property type="protein sequence ID" value="CAK7345811.1"/>
    <property type="molecule type" value="Genomic_DNA"/>
</dbReference>
<feature type="compositionally biased region" description="Polar residues" evidence="1">
    <location>
        <begin position="677"/>
        <end position="692"/>
    </location>
</feature>
<reference evidence="4 5" key="1">
    <citation type="submission" date="2024-01" db="EMBL/GenBank/DDBJ databases">
        <authorList>
            <person name="Waweru B."/>
        </authorList>
    </citation>
    <scope>NUCLEOTIDE SEQUENCE [LARGE SCALE GENOMIC DNA]</scope>
</reference>
<dbReference type="InterPro" id="IPR017451">
    <property type="entry name" value="F-box-assoc_interact_dom"/>
</dbReference>
<dbReference type="SUPFAM" id="SSF81383">
    <property type="entry name" value="F-box domain"/>
    <property type="match status" value="1"/>
</dbReference>
<comment type="caution">
    <text evidence="4">The sequence shown here is derived from an EMBL/GenBank/DDBJ whole genome shotgun (WGS) entry which is preliminary data.</text>
</comment>
<sequence>MRRREIKGLKLVRKSQAAAMVHMNYGPMAYIVKLLVPDQTPIEVINAVNSEGLTALDIAKRISMVGNSKDEDEIHEALRRAGAETSGRAEQTVVANPLQQGLARADSLSLSLRNGFGVVAALFATLSFELAMNPPGGAWQDWASGTNQQNTTQADAAGKVTHMPGISIIWELHKSDSLGFLRANASCFFISLILLGVLAITEYRQTRRLDILEEEQSVEDLELRRRREDRRRRRRRKMSDYLPEDILLNILARLPVKTLLQFRCVSKTWYSLITSPSFITHHLNEKATSKNNDFLLFKNRNSYFLYPDKDFPTCNGEEIDFPLHEGVDFPSHDNMYNTASCNGVSCLVRFYLDSRFKFWAALWNPSIRKTVPIPPPNAGFQSRRLFEIAGFGFDSINHDYKLVRIVYLETSVYRHTKKTKLPPLAEVYSLKSGCWRMVENDLKHVIMEYSRSAFVNGACHWTTVSSQRRSRSAALNVIVFFDLADEKMGEMIVPDCIVFRDDMELTVTVFDGLLSLVASWRPNYGEGSYSIWQMKEYGDAKSWTKLFNIEHMVDYVYDFVGFKKNGEVFLVVGGQLTSYSKTKNGSCRILGTKIWGSQGTFYLDSYVESLVLLNEASWIPTDNPSPGNKEANRVSKEHSSHVADLDKKKKKKKKGKKNMESPEIVDEENRVLEGDGCSSSTISRNVVTNEGNGASKERDFGAKNRKQKEKKKNGKNNTNSDDELPGKNNSSASADTAEKEAHEAAKELAPSSGSNAYKKKGTKKKKGKNNKNE</sequence>
<dbReference type="InterPro" id="IPR001810">
    <property type="entry name" value="F-box_dom"/>
</dbReference>
<dbReference type="AlphaFoldDB" id="A0AAV1S5K1"/>
<evidence type="ECO:0000313" key="5">
    <source>
        <dbReference type="Proteomes" id="UP001314170"/>
    </source>
</evidence>
<feature type="compositionally biased region" description="Basic residues" evidence="1">
    <location>
        <begin position="757"/>
        <end position="773"/>
    </location>
</feature>
<organism evidence="4 5">
    <name type="scientific">Dovyalis caffra</name>
    <dbReference type="NCBI Taxonomy" id="77055"/>
    <lineage>
        <taxon>Eukaryota</taxon>
        <taxon>Viridiplantae</taxon>
        <taxon>Streptophyta</taxon>
        <taxon>Embryophyta</taxon>
        <taxon>Tracheophyta</taxon>
        <taxon>Spermatophyta</taxon>
        <taxon>Magnoliopsida</taxon>
        <taxon>eudicotyledons</taxon>
        <taxon>Gunneridae</taxon>
        <taxon>Pentapetalae</taxon>
        <taxon>rosids</taxon>
        <taxon>fabids</taxon>
        <taxon>Malpighiales</taxon>
        <taxon>Salicaceae</taxon>
        <taxon>Flacourtieae</taxon>
        <taxon>Dovyalis</taxon>
    </lineage>
</organism>
<keyword evidence="2" id="KW-0812">Transmembrane</keyword>
<feature type="region of interest" description="Disordered" evidence="1">
    <location>
        <begin position="621"/>
        <end position="773"/>
    </location>
</feature>
<dbReference type="InterPro" id="IPR006527">
    <property type="entry name" value="F-box-assoc_dom_typ1"/>
</dbReference>
<accession>A0AAV1S5K1</accession>